<accession>A0A7C9N6T8</accession>
<feature type="domain" description="PPM-type phosphatase" evidence="1">
    <location>
        <begin position="25"/>
        <end position="199"/>
    </location>
</feature>
<dbReference type="RefSeq" id="WP_161479874.1">
    <property type="nucleotide sequence ID" value="NZ_WXEW01000003.1"/>
</dbReference>
<dbReference type="Pfam" id="PF13672">
    <property type="entry name" value="PP2C_2"/>
    <property type="match status" value="1"/>
</dbReference>
<evidence type="ECO:0000313" key="3">
    <source>
        <dbReference type="Proteomes" id="UP000479526"/>
    </source>
</evidence>
<dbReference type="InterPro" id="IPR001932">
    <property type="entry name" value="PPM-type_phosphatase-like_dom"/>
</dbReference>
<evidence type="ECO:0000313" key="2">
    <source>
        <dbReference type="EMBL" id="NAS22513.1"/>
    </source>
</evidence>
<dbReference type="Proteomes" id="UP000479526">
    <property type="component" value="Unassembled WGS sequence"/>
</dbReference>
<name>A0A7C9N6T8_9ACTN</name>
<sequence length="255" mass="27599">MRITYESRPAPDRRNEDFVIGGPTWVAVLDGATAPAGVDSGCVHDVPWLVAQLASDIARGMTTRREAALADILEQAIRSTTAAHSDTCDVANPDSPSSTVAIVRRRRDLVDYLVLCDSPIVLRRSDGTLTVVDDDRTDHLPGGRPYSRELVRSLRNRPGGFWVASTRPEAAREALTGTIDASLVTGALVMTDGVSRLVQWFGKSWGDLVDTAEGLGPAGLIEQVREAEQGFEPPHRAKRHDDATAAWVVWPPLTG</sequence>
<keyword evidence="3" id="KW-1185">Reference proteome</keyword>
<gene>
    <name evidence="2" type="ORF">GT755_12550</name>
</gene>
<protein>
    <recommendedName>
        <fullName evidence="1">PPM-type phosphatase domain-containing protein</fullName>
    </recommendedName>
</protein>
<comment type="caution">
    <text evidence="2">The sequence shown here is derived from an EMBL/GenBank/DDBJ whole genome shotgun (WGS) entry which is preliminary data.</text>
</comment>
<dbReference type="InterPro" id="IPR036457">
    <property type="entry name" value="PPM-type-like_dom_sf"/>
</dbReference>
<organism evidence="2 3">
    <name type="scientific">Herbidospora solisilvae</name>
    <dbReference type="NCBI Taxonomy" id="2696284"/>
    <lineage>
        <taxon>Bacteria</taxon>
        <taxon>Bacillati</taxon>
        <taxon>Actinomycetota</taxon>
        <taxon>Actinomycetes</taxon>
        <taxon>Streptosporangiales</taxon>
        <taxon>Streptosporangiaceae</taxon>
        <taxon>Herbidospora</taxon>
    </lineage>
</organism>
<reference evidence="2 3" key="1">
    <citation type="submission" date="2020-01" db="EMBL/GenBank/DDBJ databases">
        <title>Herbidospora sp. NEAU-GS84 nov., a novel actinomycete isolated from soil.</title>
        <authorList>
            <person name="Han L."/>
        </authorList>
    </citation>
    <scope>NUCLEOTIDE SEQUENCE [LARGE SCALE GENOMIC DNA]</scope>
    <source>
        <strain evidence="2 3">NEAU-GS84</strain>
    </source>
</reference>
<dbReference type="EMBL" id="WXEW01000003">
    <property type="protein sequence ID" value="NAS22513.1"/>
    <property type="molecule type" value="Genomic_DNA"/>
</dbReference>
<proteinExistence type="predicted"/>
<dbReference type="Gene3D" id="3.60.40.10">
    <property type="entry name" value="PPM-type phosphatase domain"/>
    <property type="match status" value="1"/>
</dbReference>
<dbReference type="SUPFAM" id="SSF81606">
    <property type="entry name" value="PP2C-like"/>
    <property type="match status" value="1"/>
</dbReference>
<evidence type="ECO:0000259" key="1">
    <source>
        <dbReference type="Pfam" id="PF13672"/>
    </source>
</evidence>
<dbReference type="AlphaFoldDB" id="A0A7C9N6T8"/>